<dbReference type="Proteomes" id="UP001055732">
    <property type="component" value="Chromosome"/>
</dbReference>
<evidence type="ECO:0000313" key="6">
    <source>
        <dbReference type="Proteomes" id="UP001055732"/>
    </source>
</evidence>
<evidence type="ECO:0000256" key="1">
    <source>
        <dbReference type="ARBA" id="ARBA00004496"/>
    </source>
</evidence>
<proteinExistence type="predicted"/>
<comment type="subcellular location">
    <subcellularLocation>
        <location evidence="1">Cytoplasm</location>
    </subcellularLocation>
</comment>
<dbReference type="NCBIfam" id="TIGR01003">
    <property type="entry name" value="PTS_HPr_family"/>
    <property type="match status" value="1"/>
</dbReference>
<reference evidence="5" key="2">
    <citation type="submission" date="2022-06" db="EMBL/GenBank/DDBJ databases">
        <authorList>
            <person name="Park Y.-J."/>
        </authorList>
    </citation>
    <scope>NUCLEOTIDE SEQUENCE</scope>
    <source>
        <strain evidence="5">TY</strain>
    </source>
</reference>
<keyword evidence="6" id="KW-1185">Reference proteome</keyword>
<feature type="domain" description="HPr" evidence="4">
    <location>
        <begin position="2"/>
        <end position="88"/>
    </location>
</feature>
<dbReference type="InterPro" id="IPR035895">
    <property type="entry name" value="HPr-like_sf"/>
</dbReference>
<dbReference type="SUPFAM" id="SSF55594">
    <property type="entry name" value="HPr-like"/>
    <property type="match status" value="1"/>
</dbReference>
<protein>
    <submittedName>
        <fullName evidence="5">HPr family phosphocarrier protein</fullName>
    </submittedName>
</protein>
<dbReference type="RefSeq" id="WP_253304501.1">
    <property type="nucleotide sequence ID" value="NZ_CP099582.1"/>
</dbReference>
<evidence type="ECO:0000259" key="4">
    <source>
        <dbReference type="PROSITE" id="PS51350"/>
    </source>
</evidence>
<dbReference type="PROSITE" id="PS00369">
    <property type="entry name" value="PTS_HPR_HIS"/>
    <property type="match status" value="1"/>
</dbReference>
<reference evidence="5" key="1">
    <citation type="journal article" date="1998" name="Int. J. Syst. Bacteriol. 48 Pt">
        <title>Thermococcus guaymasensis sp. nov. and Thermococcus aggregans sp. nov., two novel thermophilic archaea isolated from the Guaymas Basin hydrothermal vent site.</title>
        <authorList>
            <person name="Canganella F."/>
            <person name="Jones W.J."/>
            <person name="Gambacorta A."/>
            <person name="Antranikian G."/>
        </authorList>
    </citation>
    <scope>NUCLEOTIDE SEQUENCE</scope>
    <source>
        <strain evidence="5">TY</strain>
    </source>
</reference>
<evidence type="ECO:0000313" key="5">
    <source>
        <dbReference type="EMBL" id="USS40546.1"/>
    </source>
</evidence>
<sequence>MEIRKKIVVKNPEGLHARPATELVKALSEVSSEVYIVYKGMKANAKSILNILSLGVDPGAEVEVIVSGEDAEKAIEIVEAILNEEAKD</sequence>
<dbReference type="KEGG" id="tagg:NF865_09650"/>
<name>A0A9E7MX45_THEAG</name>
<keyword evidence="2" id="KW-0963">Cytoplasm</keyword>
<dbReference type="PANTHER" id="PTHR33705">
    <property type="entry name" value="PHOSPHOCARRIER PROTEIN HPR"/>
    <property type="match status" value="1"/>
</dbReference>
<keyword evidence="3" id="KW-0598">Phosphotransferase system</keyword>
<dbReference type="AlphaFoldDB" id="A0A9E7MX45"/>
<dbReference type="PROSITE" id="PS51350">
    <property type="entry name" value="PTS_HPR_DOM"/>
    <property type="match status" value="1"/>
</dbReference>
<dbReference type="PRINTS" id="PR00107">
    <property type="entry name" value="PHOSPHOCPHPR"/>
</dbReference>
<dbReference type="InterPro" id="IPR000032">
    <property type="entry name" value="HPr-like"/>
</dbReference>
<gene>
    <name evidence="5" type="ORF">NF865_09650</name>
</gene>
<dbReference type="EMBL" id="CP099582">
    <property type="protein sequence ID" value="USS40546.1"/>
    <property type="molecule type" value="Genomic_DNA"/>
</dbReference>
<evidence type="ECO:0000256" key="3">
    <source>
        <dbReference type="ARBA" id="ARBA00022683"/>
    </source>
</evidence>
<dbReference type="Pfam" id="PF00381">
    <property type="entry name" value="PTS-HPr"/>
    <property type="match status" value="1"/>
</dbReference>
<dbReference type="GO" id="GO:0005737">
    <property type="term" value="C:cytoplasm"/>
    <property type="evidence" value="ECO:0007669"/>
    <property type="project" value="UniProtKB-SubCell"/>
</dbReference>
<dbReference type="InterPro" id="IPR001020">
    <property type="entry name" value="PTS_HPr_His_P_site"/>
</dbReference>
<evidence type="ECO:0000256" key="2">
    <source>
        <dbReference type="ARBA" id="ARBA00022490"/>
    </source>
</evidence>
<dbReference type="CDD" id="cd00367">
    <property type="entry name" value="PTS-HPr_like"/>
    <property type="match status" value="1"/>
</dbReference>
<organism evidence="5 6">
    <name type="scientific">Thermococcus aggregans</name>
    <dbReference type="NCBI Taxonomy" id="110163"/>
    <lineage>
        <taxon>Archaea</taxon>
        <taxon>Methanobacteriati</taxon>
        <taxon>Methanobacteriota</taxon>
        <taxon>Thermococci</taxon>
        <taxon>Thermococcales</taxon>
        <taxon>Thermococcaceae</taxon>
        <taxon>Thermococcus</taxon>
    </lineage>
</organism>
<dbReference type="GO" id="GO:0009401">
    <property type="term" value="P:phosphoenolpyruvate-dependent sugar phosphotransferase system"/>
    <property type="evidence" value="ECO:0007669"/>
    <property type="project" value="UniProtKB-KW"/>
</dbReference>
<dbReference type="PANTHER" id="PTHR33705:SF2">
    <property type="entry name" value="PHOSPHOCARRIER PROTEIN NPR"/>
    <property type="match status" value="1"/>
</dbReference>
<accession>A0A9E7MX45</accession>
<dbReference type="InterPro" id="IPR050399">
    <property type="entry name" value="HPr"/>
</dbReference>
<dbReference type="Gene3D" id="3.30.1340.10">
    <property type="entry name" value="HPr-like"/>
    <property type="match status" value="1"/>
</dbReference>